<dbReference type="Proteomes" id="UP000593892">
    <property type="component" value="Chromosome"/>
</dbReference>
<reference evidence="2 3" key="1">
    <citation type="submission" date="2020-10" db="EMBL/GenBank/DDBJ databases">
        <title>Complete genome sequence of Paludibaculum fermentans P105T, a facultatively anaerobic acidobacterium capable of dissimilatory Fe(III) reduction.</title>
        <authorList>
            <person name="Dedysh S.N."/>
            <person name="Beletsky A.V."/>
            <person name="Kulichevskaya I.S."/>
            <person name="Mardanov A.V."/>
            <person name="Ravin N.V."/>
        </authorList>
    </citation>
    <scope>NUCLEOTIDE SEQUENCE [LARGE SCALE GENOMIC DNA]</scope>
    <source>
        <strain evidence="2 3">P105</strain>
    </source>
</reference>
<gene>
    <name evidence="2" type="ORF">IRI77_11510</name>
</gene>
<dbReference type="RefSeq" id="WP_194452206.1">
    <property type="nucleotide sequence ID" value="NZ_CP063849.1"/>
</dbReference>
<dbReference type="PANTHER" id="PTHR43264:SF1">
    <property type="entry name" value="INOSINE_URIDINE-PREFERRING NUCLEOSIDE HYDROLASE DOMAIN-CONTAINING PROTEIN"/>
    <property type="match status" value="1"/>
</dbReference>
<accession>A0A7S7NVH2</accession>
<dbReference type="AlphaFoldDB" id="A0A7S7NVH2"/>
<evidence type="ECO:0000256" key="1">
    <source>
        <dbReference type="SAM" id="MobiDB-lite"/>
    </source>
</evidence>
<dbReference type="SUPFAM" id="SSF53590">
    <property type="entry name" value="Nucleoside hydrolase"/>
    <property type="match status" value="1"/>
</dbReference>
<dbReference type="PANTHER" id="PTHR43264">
    <property type="match status" value="1"/>
</dbReference>
<dbReference type="Gene3D" id="3.90.245.10">
    <property type="entry name" value="Ribonucleoside hydrolase-like"/>
    <property type="match status" value="1"/>
</dbReference>
<dbReference type="EMBL" id="CP063849">
    <property type="protein sequence ID" value="QOY90544.1"/>
    <property type="molecule type" value="Genomic_DNA"/>
</dbReference>
<protein>
    <recommendedName>
        <fullName evidence="4">Inosine/uridine-preferring nucleoside hydrolase domain-containing protein</fullName>
    </recommendedName>
</protein>
<name>A0A7S7NVH2_PALFE</name>
<sequence>MQFSGLAKPPIGVVVDSALGDGIDDVLALALLYALEGKSETRVISTSTTKSSLRSAMFAEALTKFLMGPPPPRPTSGVFAGFQRPVPAIGMADNGKLAQDTPVLQAVLDKKNDQGEPLYPRAIAKLNDTADPAALIRNALTAQNDENCLVLLAGPATNLVAMMALPGSMELIRAKVKVLMLAWGGYPEGSADPKVTADLAAARQLLATWPTPIVAAGAEVGSAIPFPGESLGTDFAWAPSHPVVDAYTAYHAQPFDAPAPALAAALYSIRPDCGFTLSAPGAITLLDDGRLRFAAAAGGKHSYLVADPARKAEIQRTYVELVSAKPVARPMRRRTQEKKDEVLPAPVKPSEPPN</sequence>
<keyword evidence="3" id="KW-1185">Reference proteome</keyword>
<evidence type="ECO:0000313" key="3">
    <source>
        <dbReference type="Proteomes" id="UP000593892"/>
    </source>
</evidence>
<dbReference type="InterPro" id="IPR036452">
    <property type="entry name" value="Ribo_hydro-like"/>
</dbReference>
<feature type="region of interest" description="Disordered" evidence="1">
    <location>
        <begin position="326"/>
        <end position="354"/>
    </location>
</feature>
<organism evidence="2 3">
    <name type="scientific">Paludibaculum fermentans</name>
    <dbReference type="NCBI Taxonomy" id="1473598"/>
    <lineage>
        <taxon>Bacteria</taxon>
        <taxon>Pseudomonadati</taxon>
        <taxon>Acidobacteriota</taxon>
        <taxon>Terriglobia</taxon>
        <taxon>Bryobacterales</taxon>
        <taxon>Bryobacteraceae</taxon>
        <taxon>Paludibaculum</taxon>
    </lineage>
</organism>
<dbReference type="KEGG" id="pfer:IRI77_11510"/>
<dbReference type="GO" id="GO:0016799">
    <property type="term" value="F:hydrolase activity, hydrolyzing N-glycosyl compounds"/>
    <property type="evidence" value="ECO:0007669"/>
    <property type="project" value="InterPro"/>
</dbReference>
<proteinExistence type="predicted"/>
<evidence type="ECO:0000313" key="2">
    <source>
        <dbReference type="EMBL" id="QOY90544.1"/>
    </source>
</evidence>
<evidence type="ECO:0008006" key="4">
    <source>
        <dbReference type="Google" id="ProtNLM"/>
    </source>
</evidence>